<dbReference type="InterPro" id="IPR002885">
    <property type="entry name" value="PPR_rpt"/>
</dbReference>
<evidence type="ECO:0000313" key="3">
    <source>
        <dbReference type="EMBL" id="KAK9148283.1"/>
    </source>
</evidence>
<dbReference type="PANTHER" id="PTHR47926">
    <property type="entry name" value="PENTATRICOPEPTIDE REPEAT-CONTAINING PROTEIN"/>
    <property type="match status" value="1"/>
</dbReference>
<keyword evidence="4" id="KW-1185">Reference proteome</keyword>
<dbReference type="FunFam" id="1.25.40.10:FF:000090">
    <property type="entry name" value="Pentatricopeptide repeat-containing protein, chloroplastic"/>
    <property type="match status" value="1"/>
</dbReference>
<evidence type="ECO:0008006" key="5">
    <source>
        <dbReference type="Google" id="ProtNLM"/>
    </source>
</evidence>
<feature type="repeat" description="PPR" evidence="2">
    <location>
        <begin position="146"/>
        <end position="180"/>
    </location>
</feature>
<dbReference type="FunFam" id="1.25.40.10:FF:000073">
    <property type="entry name" value="Pentatricopeptide repeat-containing protein chloroplastic"/>
    <property type="match status" value="1"/>
</dbReference>
<dbReference type="Proteomes" id="UP001419268">
    <property type="component" value="Unassembled WGS sequence"/>
</dbReference>
<dbReference type="NCBIfam" id="TIGR00756">
    <property type="entry name" value="PPR"/>
    <property type="match status" value="4"/>
</dbReference>
<dbReference type="Gene3D" id="1.25.40.10">
    <property type="entry name" value="Tetratricopeptide repeat domain"/>
    <property type="match status" value="5"/>
</dbReference>
<accession>A0AAP0PKP0</accession>
<reference evidence="3 4" key="1">
    <citation type="submission" date="2024-01" db="EMBL/GenBank/DDBJ databases">
        <title>Genome assemblies of Stephania.</title>
        <authorList>
            <person name="Yang L."/>
        </authorList>
    </citation>
    <scope>NUCLEOTIDE SEQUENCE [LARGE SCALE GENOMIC DNA]</scope>
    <source>
        <strain evidence="3">JXDWG</strain>
        <tissue evidence="3">Leaf</tissue>
    </source>
</reference>
<dbReference type="InterPro" id="IPR046848">
    <property type="entry name" value="E_motif"/>
</dbReference>
<feature type="repeat" description="PPR" evidence="2">
    <location>
        <begin position="216"/>
        <end position="250"/>
    </location>
</feature>
<gene>
    <name evidence="3" type="ORF">Scep_007040</name>
</gene>
<dbReference type="Pfam" id="PF13041">
    <property type="entry name" value="PPR_2"/>
    <property type="match status" value="3"/>
</dbReference>
<organism evidence="3 4">
    <name type="scientific">Stephania cephalantha</name>
    <dbReference type="NCBI Taxonomy" id="152367"/>
    <lineage>
        <taxon>Eukaryota</taxon>
        <taxon>Viridiplantae</taxon>
        <taxon>Streptophyta</taxon>
        <taxon>Embryophyta</taxon>
        <taxon>Tracheophyta</taxon>
        <taxon>Spermatophyta</taxon>
        <taxon>Magnoliopsida</taxon>
        <taxon>Ranunculales</taxon>
        <taxon>Menispermaceae</taxon>
        <taxon>Menispermoideae</taxon>
        <taxon>Cissampelideae</taxon>
        <taxon>Stephania</taxon>
    </lineage>
</organism>
<dbReference type="FunFam" id="1.25.40.10:FF:000606">
    <property type="entry name" value="Putative pentatricopeptide repeat-containing protein"/>
    <property type="match status" value="1"/>
</dbReference>
<dbReference type="Pfam" id="PF20431">
    <property type="entry name" value="E_motif"/>
    <property type="match status" value="1"/>
</dbReference>
<evidence type="ECO:0000256" key="2">
    <source>
        <dbReference type="PROSITE-ProRule" id="PRU00708"/>
    </source>
</evidence>
<sequence>MLPPLRGLRRFSRQASAWVGPDSSPHLVSKRANHDHQYPMYSNNVVSWTIHLSNLAKHDSHGEKAMFEASRMRSFGIEPNSYTLVCLINTSIDLGWIFYGKELHCYVIQSGFSSNVYIGSSLISLYARSELLTEAQKVFDEITSRNIVAWNSLICGYIQSGQFLEAMSLVVELERSDMRADSFTFNAALTACAQQCLLDFGQAIHSRIVKVGLNWNVVVQNCLIHMYGKCGCVDEGVKVFNEITHKDLVSWNSVIGASAANGRLAESFNFLNQMPCPDTISYNEVIHGITQFGNMEDAVRLLSQMPNPSPPSWNSVITGYIIQDRVVEALEFFAKMRLEGVEQDEFTHSTILKGVSSSSALTWGRVVHSSAIKSGLDTSVICGSALVGMYSKCGEISSAELVFHSLPKKNLVSWNTMLAGYAHNGKASEAIRLFEQLKTVPGLTPDDLTFLSVLSVSAQGNAGEKLQLGSQYFKTMTKEYKIKPTVEHCTCMIGILGRRGEAWRAKEMIRELGYWTFGSVWKALLSACCWNGDVKGAEATTAKVIELDREDELVYVQLSNLYAYHGRWRDVSNVRRLMKDRRLLKEPGCSWLEMDDVDLATSIEN</sequence>
<feature type="repeat" description="PPR" evidence="2">
    <location>
        <begin position="410"/>
        <end position="440"/>
    </location>
</feature>
<dbReference type="InterPro" id="IPR046960">
    <property type="entry name" value="PPR_At4g14850-like_plant"/>
</dbReference>
<name>A0AAP0PKP0_9MAGN</name>
<dbReference type="InterPro" id="IPR011990">
    <property type="entry name" value="TPR-like_helical_dom_sf"/>
</dbReference>
<feature type="repeat" description="PPR" evidence="2">
    <location>
        <begin position="309"/>
        <end position="343"/>
    </location>
</feature>
<dbReference type="Pfam" id="PF01535">
    <property type="entry name" value="PPR"/>
    <property type="match status" value="3"/>
</dbReference>
<proteinExistence type="predicted"/>
<dbReference type="PANTHER" id="PTHR47926:SF361">
    <property type="entry name" value="PENTACOTRIPEPTIDE-REPEAT REGION OF PRORP DOMAIN-CONTAINING PROTEIN"/>
    <property type="match status" value="1"/>
</dbReference>
<dbReference type="GO" id="GO:0009451">
    <property type="term" value="P:RNA modification"/>
    <property type="evidence" value="ECO:0007669"/>
    <property type="project" value="InterPro"/>
</dbReference>
<feature type="repeat" description="PPR" evidence="2">
    <location>
        <begin position="278"/>
        <end position="308"/>
    </location>
</feature>
<comment type="caution">
    <text evidence="3">The sequence shown here is derived from an EMBL/GenBank/DDBJ whole genome shotgun (WGS) entry which is preliminary data.</text>
</comment>
<dbReference type="AlphaFoldDB" id="A0AAP0PKP0"/>
<dbReference type="PROSITE" id="PS51375">
    <property type="entry name" value="PPR"/>
    <property type="match status" value="5"/>
</dbReference>
<evidence type="ECO:0000313" key="4">
    <source>
        <dbReference type="Proteomes" id="UP001419268"/>
    </source>
</evidence>
<keyword evidence="1" id="KW-0677">Repeat</keyword>
<dbReference type="EMBL" id="JBBNAG010000003">
    <property type="protein sequence ID" value="KAK9148283.1"/>
    <property type="molecule type" value="Genomic_DNA"/>
</dbReference>
<dbReference type="GO" id="GO:0003729">
    <property type="term" value="F:mRNA binding"/>
    <property type="evidence" value="ECO:0007669"/>
    <property type="project" value="UniProtKB-ARBA"/>
</dbReference>
<evidence type="ECO:0000256" key="1">
    <source>
        <dbReference type="ARBA" id="ARBA00022737"/>
    </source>
</evidence>
<protein>
    <recommendedName>
        <fullName evidence="5">Pentatricopeptide repeat-containing protein</fullName>
    </recommendedName>
</protein>